<evidence type="ECO:0000313" key="8">
    <source>
        <dbReference type="Proteomes" id="UP000664122"/>
    </source>
</evidence>
<accession>A0A939JUS8</accession>
<organism evidence="7 8">
    <name type="scientific">Jiella flava</name>
    <dbReference type="NCBI Taxonomy" id="2816857"/>
    <lineage>
        <taxon>Bacteria</taxon>
        <taxon>Pseudomonadati</taxon>
        <taxon>Pseudomonadota</taxon>
        <taxon>Alphaproteobacteria</taxon>
        <taxon>Hyphomicrobiales</taxon>
        <taxon>Aurantimonadaceae</taxon>
        <taxon>Jiella</taxon>
    </lineage>
</organism>
<evidence type="ECO:0000256" key="5">
    <source>
        <dbReference type="ARBA" id="ARBA00030918"/>
    </source>
</evidence>
<comment type="caution">
    <text evidence="7">The sequence shown here is derived from an EMBL/GenBank/DDBJ whole genome shotgun (WGS) entry which is preliminary data.</text>
</comment>
<evidence type="ECO:0000256" key="3">
    <source>
        <dbReference type="ARBA" id="ARBA00023239"/>
    </source>
</evidence>
<evidence type="ECO:0000259" key="6">
    <source>
        <dbReference type="SMART" id="SM00925"/>
    </source>
</evidence>
<dbReference type="RefSeq" id="WP_207258276.1">
    <property type="nucleotide sequence ID" value="NZ_JAFMPP010000011.1"/>
</dbReference>
<comment type="catalytic activity">
    <reaction evidence="1">
        <text>Exolytic cleavage of the (1-&gt;4)-beta-glycosidic linkage between N-acetylmuramic acid (MurNAc) and N-acetylglucosamine (GlcNAc) residues in peptidoglycan, from either the reducing or the non-reducing ends of the peptidoglycan chains, with concomitant formation of a 1,6-anhydrobond in the MurNAc residue.</text>
        <dbReference type="EC" id="4.2.2.n1"/>
    </reaction>
</comment>
<gene>
    <name evidence="7" type="ORF">J1C48_12925</name>
</gene>
<dbReference type="EC" id="4.2.2.n1" evidence="2"/>
<dbReference type="EMBL" id="JAFMPP010000011">
    <property type="protein sequence ID" value="MBO0663485.1"/>
    <property type="molecule type" value="Genomic_DNA"/>
</dbReference>
<name>A0A939JUS8_9HYPH</name>
<dbReference type="Gene3D" id="2.40.40.10">
    <property type="entry name" value="RlpA-like domain"/>
    <property type="match status" value="1"/>
</dbReference>
<evidence type="ECO:0000256" key="2">
    <source>
        <dbReference type="ARBA" id="ARBA00012587"/>
    </source>
</evidence>
<dbReference type="GO" id="GO:0009254">
    <property type="term" value="P:peptidoglycan turnover"/>
    <property type="evidence" value="ECO:0007669"/>
    <property type="project" value="InterPro"/>
</dbReference>
<evidence type="ECO:0000256" key="1">
    <source>
        <dbReference type="ARBA" id="ARBA00001420"/>
    </source>
</evidence>
<sequence>MVGFVSRSFDALAGFGEADLRAAFSAFRQSAARLSDGAFDTGSLGIRAAAYRPAAAAALAAGAIDDPAAARQFFATHFVPVALRPETGQGFLTGYYEPVVEASRVKTAAFGFPLYGRPKDLIKIDAINRPPGFDPDMRFARQLDCGMIGEYFDRAAIEAGALKGRGLEIAWLKSKIDAFFIHVQGSARLHMQDGSDMRVGYVAKSGQAFTAIGRSLVEEGALTLAEADMAGIRRWLDQHPDRRDEVLNRNRSFIFFAIMPVNDPALGPIGAAKVPLTPLASIAVDRLLATYGVPYFIASDSLMIEAKPFRRVMVAQDTGSAILGPARADIFVGTGDAAGALAGTIRHAADFHVLVPPDLATELVR</sequence>
<dbReference type="GO" id="GO:0071555">
    <property type="term" value="P:cell wall organization"/>
    <property type="evidence" value="ECO:0007669"/>
    <property type="project" value="UniProtKB-KW"/>
</dbReference>
<dbReference type="Pfam" id="PF03562">
    <property type="entry name" value="MltA"/>
    <property type="match status" value="1"/>
</dbReference>
<proteinExistence type="predicted"/>
<keyword evidence="3" id="KW-0456">Lyase</keyword>
<dbReference type="PANTHER" id="PTHR30124">
    <property type="entry name" value="MEMBRANE-BOUND LYTIC MUREIN TRANSGLYCOSYLASE A"/>
    <property type="match status" value="1"/>
</dbReference>
<dbReference type="GO" id="GO:0004553">
    <property type="term" value="F:hydrolase activity, hydrolyzing O-glycosyl compounds"/>
    <property type="evidence" value="ECO:0007669"/>
    <property type="project" value="InterPro"/>
</dbReference>
<dbReference type="Gene3D" id="2.40.240.50">
    <property type="entry name" value="Barwin-like endoglucanases"/>
    <property type="match status" value="1"/>
</dbReference>
<dbReference type="PANTHER" id="PTHR30124:SF0">
    <property type="entry name" value="MEMBRANE-BOUND LYTIC MUREIN TRANSGLYCOSYLASE A"/>
    <property type="match status" value="1"/>
</dbReference>
<dbReference type="SMART" id="SM00925">
    <property type="entry name" value="MltA"/>
    <property type="match status" value="1"/>
</dbReference>
<dbReference type="CDD" id="cd14485">
    <property type="entry name" value="mltA_like_LT_A"/>
    <property type="match status" value="1"/>
</dbReference>
<dbReference type="GO" id="GO:0008933">
    <property type="term" value="F:peptidoglycan lytic transglycosylase activity"/>
    <property type="evidence" value="ECO:0007669"/>
    <property type="project" value="TreeGrafter"/>
</dbReference>
<protein>
    <recommendedName>
        <fullName evidence="2">peptidoglycan lytic exotransglycosylase</fullName>
        <ecNumber evidence="2">4.2.2.n1</ecNumber>
    </recommendedName>
    <alternativeName>
        <fullName evidence="5">Murein hydrolase A</fullName>
    </alternativeName>
</protein>
<keyword evidence="8" id="KW-1185">Reference proteome</keyword>
<dbReference type="InterPro" id="IPR026044">
    <property type="entry name" value="MltA"/>
</dbReference>
<dbReference type="GO" id="GO:0019867">
    <property type="term" value="C:outer membrane"/>
    <property type="evidence" value="ECO:0007669"/>
    <property type="project" value="InterPro"/>
</dbReference>
<dbReference type="Proteomes" id="UP000664122">
    <property type="component" value="Unassembled WGS sequence"/>
</dbReference>
<reference evidence="7" key="1">
    <citation type="submission" date="2021-03" db="EMBL/GenBank/DDBJ databases">
        <title>Whole genome sequence of Jiella sp. CQZ9-1.</title>
        <authorList>
            <person name="Tuo L."/>
        </authorList>
    </citation>
    <scope>NUCLEOTIDE SEQUENCE</scope>
    <source>
        <strain evidence="7">CQZ9-1</strain>
    </source>
</reference>
<dbReference type="GO" id="GO:0009253">
    <property type="term" value="P:peptidoglycan catabolic process"/>
    <property type="evidence" value="ECO:0007669"/>
    <property type="project" value="TreeGrafter"/>
</dbReference>
<dbReference type="AlphaFoldDB" id="A0A939JUS8"/>
<feature type="domain" description="Lytic transglycosylase MltA" evidence="6">
    <location>
        <begin position="99"/>
        <end position="257"/>
    </location>
</feature>
<evidence type="ECO:0000313" key="7">
    <source>
        <dbReference type="EMBL" id="MBO0663485.1"/>
    </source>
</evidence>
<dbReference type="Pfam" id="PF06725">
    <property type="entry name" value="3D"/>
    <property type="match status" value="1"/>
</dbReference>
<dbReference type="CDD" id="cd14668">
    <property type="entry name" value="mlta_B"/>
    <property type="match status" value="1"/>
</dbReference>
<dbReference type="SUPFAM" id="SSF50685">
    <property type="entry name" value="Barwin-like endoglucanases"/>
    <property type="match status" value="1"/>
</dbReference>
<dbReference type="InterPro" id="IPR036908">
    <property type="entry name" value="RlpA-like_sf"/>
</dbReference>
<keyword evidence="4" id="KW-0961">Cell wall biogenesis/degradation</keyword>
<dbReference type="InterPro" id="IPR005300">
    <property type="entry name" value="MltA_B"/>
</dbReference>
<dbReference type="InterPro" id="IPR010611">
    <property type="entry name" value="3D_dom"/>
</dbReference>
<dbReference type="PIRSF" id="PIRSF019422">
    <property type="entry name" value="MltA"/>
    <property type="match status" value="1"/>
</dbReference>
<evidence type="ECO:0000256" key="4">
    <source>
        <dbReference type="ARBA" id="ARBA00023316"/>
    </source>
</evidence>